<sequence length="97" mass="10889">MINDSASMSTQEEKVEEIFQETPQDQHRVKLAQKLSAHASRIEPVISVVGTFTLDPTKLNKLDNIEARQTSMKKVERRMSAIRTSLAPLKDLPALVT</sequence>
<evidence type="ECO:0000313" key="3">
    <source>
        <dbReference type="Proteomes" id="UP000215335"/>
    </source>
</evidence>
<dbReference type="AlphaFoldDB" id="A0A232EGE0"/>
<organism evidence="2 3">
    <name type="scientific">Trichomalopsis sarcophagae</name>
    <dbReference type="NCBI Taxonomy" id="543379"/>
    <lineage>
        <taxon>Eukaryota</taxon>
        <taxon>Metazoa</taxon>
        <taxon>Ecdysozoa</taxon>
        <taxon>Arthropoda</taxon>
        <taxon>Hexapoda</taxon>
        <taxon>Insecta</taxon>
        <taxon>Pterygota</taxon>
        <taxon>Neoptera</taxon>
        <taxon>Endopterygota</taxon>
        <taxon>Hymenoptera</taxon>
        <taxon>Apocrita</taxon>
        <taxon>Proctotrupomorpha</taxon>
        <taxon>Chalcidoidea</taxon>
        <taxon>Pteromalidae</taxon>
        <taxon>Pteromalinae</taxon>
        <taxon>Trichomalopsis</taxon>
    </lineage>
</organism>
<name>A0A232EGE0_9HYME</name>
<evidence type="ECO:0000256" key="1">
    <source>
        <dbReference type="SAM" id="MobiDB-lite"/>
    </source>
</evidence>
<accession>A0A232EGE0</accession>
<reference evidence="2 3" key="1">
    <citation type="journal article" date="2017" name="Curr. Biol.">
        <title>The Evolution of Venom by Co-option of Single-Copy Genes.</title>
        <authorList>
            <person name="Martinson E.O."/>
            <person name="Mrinalini"/>
            <person name="Kelkar Y.D."/>
            <person name="Chang C.H."/>
            <person name="Werren J.H."/>
        </authorList>
    </citation>
    <scope>NUCLEOTIDE SEQUENCE [LARGE SCALE GENOMIC DNA]</scope>
    <source>
        <strain evidence="2 3">Alberta</strain>
        <tissue evidence="2">Whole body</tissue>
    </source>
</reference>
<evidence type="ECO:0000313" key="2">
    <source>
        <dbReference type="EMBL" id="OXU17429.1"/>
    </source>
</evidence>
<feature type="compositionally biased region" description="Polar residues" evidence="1">
    <location>
        <begin position="1"/>
        <end position="10"/>
    </location>
</feature>
<protein>
    <submittedName>
        <fullName evidence="2">Uncharacterized protein</fullName>
    </submittedName>
</protein>
<proteinExistence type="predicted"/>
<keyword evidence="3" id="KW-1185">Reference proteome</keyword>
<comment type="caution">
    <text evidence="2">The sequence shown here is derived from an EMBL/GenBank/DDBJ whole genome shotgun (WGS) entry which is preliminary data.</text>
</comment>
<gene>
    <name evidence="2" type="ORF">TSAR_002345</name>
</gene>
<feature type="region of interest" description="Disordered" evidence="1">
    <location>
        <begin position="1"/>
        <end position="23"/>
    </location>
</feature>
<dbReference type="EMBL" id="NNAY01004776">
    <property type="protein sequence ID" value="OXU17429.1"/>
    <property type="molecule type" value="Genomic_DNA"/>
</dbReference>
<dbReference type="Proteomes" id="UP000215335">
    <property type="component" value="Unassembled WGS sequence"/>
</dbReference>